<dbReference type="InterPro" id="IPR045190">
    <property type="entry name" value="MCCB/AccD1-like"/>
</dbReference>
<gene>
    <name evidence="4" type="ORF">MNBD_ACTINO01-224</name>
</gene>
<dbReference type="GO" id="GO:1905202">
    <property type="term" value="C:methylcrotonoyl-CoA carboxylase complex"/>
    <property type="evidence" value="ECO:0007669"/>
    <property type="project" value="TreeGrafter"/>
</dbReference>
<dbReference type="Gene3D" id="2.40.50.100">
    <property type="match status" value="1"/>
</dbReference>
<name>A0A3B0SMP5_9ZZZZ</name>
<feature type="domain" description="Lipoyl-binding" evidence="2">
    <location>
        <begin position="19"/>
        <end position="94"/>
    </location>
</feature>
<evidence type="ECO:0000256" key="1">
    <source>
        <dbReference type="SAM" id="MobiDB-lite"/>
    </source>
</evidence>
<dbReference type="InterPro" id="IPR034733">
    <property type="entry name" value="AcCoA_carboxyl_beta"/>
</dbReference>
<dbReference type="Gene3D" id="3.90.226.10">
    <property type="entry name" value="2-enoyl-CoA Hydratase, Chain A, domain 1"/>
    <property type="match status" value="2"/>
</dbReference>
<organism evidence="4">
    <name type="scientific">hydrothermal vent metagenome</name>
    <dbReference type="NCBI Taxonomy" id="652676"/>
    <lineage>
        <taxon>unclassified sequences</taxon>
        <taxon>metagenomes</taxon>
        <taxon>ecological metagenomes</taxon>
    </lineage>
</organism>
<evidence type="ECO:0000259" key="2">
    <source>
        <dbReference type="PROSITE" id="PS50968"/>
    </source>
</evidence>
<keyword evidence="4" id="KW-0670">Pyruvate</keyword>
<dbReference type="GO" id="GO:0004485">
    <property type="term" value="F:methylcrotonoyl-CoA carboxylase activity"/>
    <property type="evidence" value="ECO:0007669"/>
    <property type="project" value="TreeGrafter"/>
</dbReference>
<dbReference type="CDD" id="cd06850">
    <property type="entry name" value="biotinyl_domain"/>
    <property type="match status" value="1"/>
</dbReference>
<dbReference type="InterPro" id="IPR000089">
    <property type="entry name" value="Biotin_lipoyl"/>
</dbReference>
<feature type="domain" description="CoA carboxyltransferase C-terminal" evidence="3">
    <location>
        <begin position="376"/>
        <end position="615"/>
    </location>
</feature>
<dbReference type="AlphaFoldDB" id="A0A3B0SMP5"/>
<dbReference type="SUPFAM" id="SSF52096">
    <property type="entry name" value="ClpP/crotonase"/>
    <property type="match status" value="2"/>
</dbReference>
<accession>A0A3B0SMP5</accession>
<dbReference type="InterPro" id="IPR011053">
    <property type="entry name" value="Single_hybrid_motif"/>
</dbReference>
<dbReference type="Pfam" id="PF00364">
    <property type="entry name" value="Biotin_lipoyl"/>
    <property type="match status" value="1"/>
</dbReference>
<proteinExistence type="predicted"/>
<feature type="region of interest" description="Disordered" evidence="1">
    <location>
        <begin position="1"/>
        <end position="25"/>
    </location>
</feature>
<protein>
    <submittedName>
        <fullName evidence="4">Probable pyruvate carboxylase</fullName>
    </submittedName>
</protein>
<dbReference type="PANTHER" id="PTHR22855:SF13">
    <property type="entry name" value="METHYLCROTONOYL-COA CARBOXYLASE BETA CHAIN, MITOCHONDRIAL"/>
    <property type="match status" value="1"/>
</dbReference>
<reference evidence="4" key="1">
    <citation type="submission" date="2018-06" db="EMBL/GenBank/DDBJ databases">
        <authorList>
            <person name="Zhirakovskaya E."/>
        </authorList>
    </citation>
    <scope>NUCLEOTIDE SEQUENCE</scope>
</reference>
<evidence type="ECO:0000313" key="4">
    <source>
        <dbReference type="EMBL" id="VAW02257.1"/>
    </source>
</evidence>
<dbReference type="Pfam" id="PF01039">
    <property type="entry name" value="Carboxyl_trans"/>
    <property type="match status" value="1"/>
</dbReference>
<dbReference type="SUPFAM" id="SSF51230">
    <property type="entry name" value="Single hybrid motif"/>
    <property type="match status" value="1"/>
</dbReference>
<dbReference type="InterPro" id="IPR029045">
    <property type="entry name" value="ClpP/crotonase-like_dom_sf"/>
</dbReference>
<dbReference type="PANTHER" id="PTHR22855">
    <property type="entry name" value="ACETYL, PROPIONYL, PYRUVATE, AND GLUTACONYL CARBOXYLASE-RELATED"/>
    <property type="match status" value="1"/>
</dbReference>
<evidence type="ECO:0000259" key="3">
    <source>
        <dbReference type="PROSITE" id="PS50989"/>
    </source>
</evidence>
<dbReference type="InterPro" id="IPR011763">
    <property type="entry name" value="COA_CT_C"/>
</dbReference>
<dbReference type="PROSITE" id="PS50989">
    <property type="entry name" value="COA_CT_CTER"/>
    <property type="match status" value="1"/>
</dbReference>
<dbReference type="PROSITE" id="PS50968">
    <property type="entry name" value="BIOTINYL_LIPOYL"/>
    <property type="match status" value="1"/>
</dbReference>
<feature type="non-terminal residue" evidence="4">
    <location>
        <position position="1"/>
    </location>
</feature>
<dbReference type="GO" id="GO:0006552">
    <property type="term" value="P:L-leucine catabolic process"/>
    <property type="evidence" value="ECO:0007669"/>
    <property type="project" value="TreeGrafter"/>
</dbReference>
<sequence>TEEPREPGDAIVPGPSSKRPTVNNREQLRAPLTGTIITVDAVKGEAISAGAQLCLIESMKLEHPVTASVSGTVTHVHIVPGLTVTEGDVLIEIEPGQETTSPPTTDSVDDEHTADMTEMQQRRFMTTDAARPEAVERMRSLGGFTAREKIDSLIDAGSFHEYGTFVIAAQRARRSIDELIDRTPADGLVTGIASVNGDRFPPDASLIAVLAYDTTVLAGTQGVMNHKKTDRLLAVARERQLPVVLFADGGGGRPGDTETITKTGLDVGTFAAFARLSGTVPLIGIVSGYCFAGNAILAGMCDVIVATQHGHIGAGGPAMIAGGGLGVVSPDEVGPVDVQYPNGVIDILVEDDESAVRTVRQYLSYFQGTVETWKTQDQVPLRAVVPTNRRRVYDVRSIISTLADADSVLELRSAFGSALITVFARIEGVPVGVMANDPSSGGGAIDADAGDKGARFIQLCDAFGIPVLSLVDTPGIMVGPDAEREATVRHASRLFVAGANARVPIMAVITRRGYGLGAMAMVGGGFKESVFTIAWPTATLGPMGLEGAVRLGYRRELEAIDDPVEREIEYDRLVAAAYDDGKALNASTWFDVDEVIDPTDTRSWVATILQSHKPERFPRYRPYVDTW</sequence>
<dbReference type="EMBL" id="UOEI01000325">
    <property type="protein sequence ID" value="VAW02257.1"/>
    <property type="molecule type" value="Genomic_DNA"/>
</dbReference>